<accession>A0A835Y3G4</accession>
<feature type="transmembrane region" description="Helical" evidence="2">
    <location>
        <begin position="341"/>
        <end position="367"/>
    </location>
</feature>
<evidence type="ECO:0000256" key="2">
    <source>
        <dbReference type="SAM" id="Phobius"/>
    </source>
</evidence>
<feature type="compositionally biased region" description="Basic and acidic residues" evidence="1">
    <location>
        <begin position="276"/>
        <end position="293"/>
    </location>
</feature>
<reference evidence="3" key="1">
    <citation type="journal article" date="2020" name="bioRxiv">
        <title>Comparative genomics of Chlamydomonas.</title>
        <authorList>
            <person name="Craig R.J."/>
            <person name="Hasan A.R."/>
            <person name="Ness R.W."/>
            <person name="Keightley P.D."/>
        </authorList>
    </citation>
    <scope>NUCLEOTIDE SEQUENCE</scope>
    <source>
        <strain evidence="3">CCAP 11/70</strain>
    </source>
</reference>
<feature type="region of interest" description="Disordered" evidence="1">
    <location>
        <begin position="205"/>
        <end position="240"/>
    </location>
</feature>
<dbReference type="PANTHER" id="PTHR31600">
    <property type="entry name" value="TINY MACROCYSTS PROTEIN B-RELATED"/>
    <property type="match status" value="1"/>
</dbReference>
<keyword evidence="4" id="KW-1185">Reference proteome</keyword>
<keyword evidence="2" id="KW-1133">Transmembrane helix</keyword>
<comment type="caution">
    <text evidence="3">The sequence shown here is derived from an EMBL/GenBank/DDBJ whole genome shotgun (WGS) entry which is preliminary data.</text>
</comment>
<evidence type="ECO:0000313" key="3">
    <source>
        <dbReference type="EMBL" id="KAG2495797.1"/>
    </source>
</evidence>
<keyword evidence="2" id="KW-0812">Transmembrane</keyword>
<protein>
    <submittedName>
        <fullName evidence="3">Uncharacterized protein</fullName>
    </submittedName>
</protein>
<proteinExistence type="predicted"/>
<dbReference type="OrthoDB" id="1470350at2759"/>
<feature type="compositionally biased region" description="Acidic residues" evidence="1">
    <location>
        <begin position="211"/>
        <end position="225"/>
    </location>
</feature>
<feature type="region of interest" description="Disordered" evidence="1">
    <location>
        <begin position="255"/>
        <end position="307"/>
    </location>
</feature>
<feature type="compositionally biased region" description="Gly residues" evidence="1">
    <location>
        <begin position="229"/>
        <end position="239"/>
    </location>
</feature>
<dbReference type="PANTHER" id="PTHR31600:SF2">
    <property type="entry name" value="GAMETE ENRICHED GENE 10 PROTEIN-RELATED"/>
    <property type="match status" value="1"/>
</dbReference>
<dbReference type="InterPro" id="IPR052994">
    <property type="entry name" value="Tiny_macrocysts_regulators"/>
</dbReference>
<sequence>MLPAIHVVCFAMIIVSIKEQGVTFEHFTRAGGAQSYLQQSLVAARALDQAQRGNGNNRTYTFADSETFADDLLHYASQYREENNQDLITRVYVSAKGIFQNYLTWHSQNINIADTPHGELLLESGASIIPDYNGVLDALLEAAQTETAKVSMLQLIFLVLEGCFCTSCVAFALVYLLRTACDQRYQLYETFLSIPVGLTRALASQTTHMLDDDESDDEEEDDDEKAEAGSGGAGSGAGAASGALVSSKRRALFDEDPDEEGAEAGPGAKPGKGGKGKADGGEDSPRKLPTDKSRGRRQPSMDLQAPPQERSWFSKLRFWRSNSVAPAPAASHRELKRNSRIVYGMLTITGTYSVLIILFYSICYAILMEAHDMVAIQSAVASTAERTYGTIFFSQELLSQTNASHVPEHVERLRSVSSGLRDAYLTLRMGASAQRVLGPDSETFEGVTGNGVVDDSPEMTEIFYGDGVCLRLGQHLPCPDPEWRYFQVSRTGVDGMFTQLFEELESLTKAALAAASAGDPLPDLNSPQWDYIYNIGMQDLADGNVRIEQQHRDDITSMYRTIIVLHVILFILLMVVFVFFILLVFMPLLRRMNQEKRRIAEMMSQLPNELDVMKLVSAALVGGGKLGDATAAAADKQLRKSKSMASGLTVAGGGPADKLRASGGQNSLLDSGSFRSGGDGVGDGARAGTGALPAIDVDAAGTKQWKDILNRANSMAASKQLGLSTGRSNVGSGKL</sequence>
<organism evidence="3 4">
    <name type="scientific">Edaphochlamys debaryana</name>
    <dbReference type="NCBI Taxonomy" id="47281"/>
    <lineage>
        <taxon>Eukaryota</taxon>
        <taxon>Viridiplantae</taxon>
        <taxon>Chlorophyta</taxon>
        <taxon>core chlorophytes</taxon>
        <taxon>Chlorophyceae</taxon>
        <taxon>CS clade</taxon>
        <taxon>Chlamydomonadales</taxon>
        <taxon>Chlamydomonadales incertae sedis</taxon>
        <taxon>Edaphochlamys</taxon>
    </lineage>
</organism>
<gene>
    <name evidence="3" type="ORF">HYH03_006040</name>
</gene>
<evidence type="ECO:0000256" key="1">
    <source>
        <dbReference type="SAM" id="MobiDB-lite"/>
    </source>
</evidence>
<feature type="transmembrane region" description="Helical" evidence="2">
    <location>
        <begin position="155"/>
        <end position="177"/>
    </location>
</feature>
<feature type="transmembrane region" description="Helical" evidence="2">
    <location>
        <begin position="563"/>
        <end position="589"/>
    </location>
</feature>
<keyword evidence="2" id="KW-0472">Membrane</keyword>
<dbReference type="AlphaFoldDB" id="A0A835Y3G4"/>
<evidence type="ECO:0000313" key="4">
    <source>
        <dbReference type="Proteomes" id="UP000612055"/>
    </source>
</evidence>
<name>A0A835Y3G4_9CHLO</name>
<dbReference type="EMBL" id="JAEHOE010000022">
    <property type="protein sequence ID" value="KAG2495797.1"/>
    <property type="molecule type" value="Genomic_DNA"/>
</dbReference>
<dbReference type="Proteomes" id="UP000612055">
    <property type="component" value="Unassembled WGS sequence"/>
</dbReference>